<evidence type="ECO:0000256" key="1">
    <source>
        <dbReference type="ARBA" id="ARBA00008532"/>
    </source>
</evidence>
<dbReference type="PANTHER" id="PTHR12737">
    <property type="entry name" value="DIMETHYLARGININE DIMETHYLAMINOHYDROLASE"/>
    <property type="match status" value="1"/>
</dbReference>
<protein>
    <submittedName>
        <fullName evidence="4">Amidinotransferase</fullName>
    </submittedName>
</protein>
<evidence type="ECO:0000256" key="3">
    <source>
        <dbReference type="PIRSR" id="PIRSR633199-1"/>
    </source>
</evidence>
<dbReference type="NCBIfam" id="NF045659">
    <property type="entry name" value="DiMArgaseDdahMtb"/>
    <property type="match status" value="1"/>
</dbReference>
<sequence length="259" mass="28277">MCSPDHFTVEYTINPWMDTTQPVDTDLAKRQWTNLVEAVQAAGHTVHLLQPEPNLPDMVFAANGSLVVDGVAYGAKFRYPQRQLEAAAHEKWFRSHGWPYVAAEETNEGEGDFTYVEGPGLILAGWGFRTDGRAHAEAADALGRPVVSLRLADPRFYHLDTVLAVLDDHNITYYPGAFTPGSQRLLERLFPDAVIADEVDAEAFGLNLVSDGHNVFINTEAAGMAKKMAAAGFNPVSVDLSELKKSGGSVKCCISELRS</sequence>
<gene>
    <name evidence="4" type="ORF">JQS30_00430</name>
</gene>
<evidence type="ECO:0000313" key="4">
    <source>
        <dbReference type="EMBL" id="QSB06891.1"/>
    </source>
</evidence>
<evidence type="ECO:0000256" key="2">
    <source>
        <dbReference type="ARBA" id="ARBA00022801"/>
    </source>
</evidence>
<proteinExistence type="inferred from homology"/>
<name>A0A895XMK3_9ACTN</name>
<reference evidence="4" key="1">
    <citation type="submission" date="2021-02" db="EMBL/GenBank/DDBJ databases">
        <title>Natronoglycomyces albus gen. nov., sp. nov, a haloalkaliphilic actinobacterium from a soda solonchak soil.</title>
        <authorList>
            <person name="Sorokin D.Y."/>
            <person name="Khijniak T.V."/>
            <person name="Zakharycheva A.P."/>
            <person name="Boueva O.V."/>
            <person name="Ariskina E.V."/>
            <person name="Hahnke R.L."/>
            <person name="Bunk B."/>
            <person name="Sproer C."/>
            <person name="Schumann P."/>
            <person name="Evtushenko L.I."/>
            <person name="Kublanov I.V."/>
        </authorList>
    </citation>
    <scope>NUCLEOTIDE SEQUENCE</scope>
    <source>
        <strain evidence="4">DSM 106290</strain>
    </source>
</reference>
<organism evidence="4 5">
    <name type="scientific">Natronoglycomyces albus</name>
    <dbReference type="NCBI Taxonomy" id="2811108"/>
    <lineage>
        <taxon>Bacteria</taxon>
        <taxon>Bacillati</taxon>
        <taxon>Actinomycetota</taxon>
        <taxon>Actinomycetes</taxon>
        <taxon>Glycomycetales</taxon>
        <taxon>Glycomycetaceae</taxon>
        <taxon>Natronoglycomyces</taxon>
    </lineage>
</organism>
<comment type="similarity">
    <text evidence="1">Belongs to the DDAH family.</text>
</comment>
<dbReference type="Pfam" id="PF19420">
    <property type="entry name" value="DDAH_eukar"/>
    <property type="match status" value="1"/>
</dbReference>
<dbReference type="GO" id="GO:0006525">
    <property type="term" value="P:arginine metabolic process"/>
    <property type="evidence" value="ECO:0007669"/>
    <property type="project" value="TreeGrafter"/>
</dbReference>
<dbReference type="InterPro" id="IPR033199">
    <property type="entry name" value="DDAH-like"/>
</dbReference>
<keyword evidence="2" id="KW-0378">Hydrolase</keyword>
<feature type="active site" description="Proton donor" evidence="3">
    <location>
        <position position="158"/>
    </location>
</feature>
<dbReference type="GO" id="GO:0045429">
    <property type="term" value="P:positive regulation of nitric oxide biosynthetic process"/>
    <property type="evidence" value="ECO:0007669"/>
    <property type="project" value="TreeGrafter"/>
</dbReference>
<dbReference type="KEGG" id="nav:JQS30_00430"/>
<dbReference type="EMBL" id="CP070496">
    <property type="protein sequence ID" value="QSB06891.1"/>
    <property type="molecule type" value="Genomic_DNA"/>
</dbReference>
<dbReference type="GO" id="GO:0016597">
    <property type="term" value="F:amino acid binding"/>
    <property type="evidence" value="ECO:0007669"/>
    <property type="project" value="TreeGrafter"/>
</dbReference>
<evidence type="ECO:0000313" key="5">
    <source>
        <dbReference type="Proteomes" id="UP000662939"/>
    </source>
</evidence>
<dbReference type="PANTHER" id="PTHR12737:SF9">
    <property type="entry name" value="DIMETHYLARGININASE"/>
    <property type="match status" value="1"/>
</dbReference>
<dbReference type="AlphaFoldDB" id="A0A895XMK3"/>
<accession>A0A895XMK3</accession>
<dbReference type="Proteomes" id="UP000662939">
    <property type="component" value="Chromosome"/>
</dbReference>
<feature type="active site" description="Nucleophile" evidence="3">
    <location>
        <position position="252"/>
    </location>
</feature>
<dbReference type="SUPFAM" id="SSF55909">
    <property type="entry name" value="Pentein"/>
    <property type="match status" value="1"/>
</dbReference>
<dbReference type="GO" id="GO:0016403">
    <property type="term" value="F:dimethylargininase activity"/>
    <property type="evidence" value="ECO:0007669"/>
    <property type="project" value="TreeGrafter"/>
</dbReference>
<keyword evidence="5" id="KW-1185">Reference proteome</keyword>
<dbReference type="Gene3D" id="3.75.10.10">
    <property type="entry name" value="L-arginine/glycine Amidinotransferase, Chain A"/>
    <property type="match status" value="1"/>
</dbReference>
<dbReference type="GO" id="GO:0000052">
    <property type="term" value="P:citrulline metabolic process"/>
    <property type="evidence" value="ECO:0007669"/>
    <property type="project" value="TreeGrafter"/>
</dbReference>